<evidence type="ECO:0000256" key="5">
    <source>
        <dbReference type="SAM" id="MobiDB-lite"/>
    </source>
</evidence>
<accession>A0A4R0KV43</accession>
<keyword evidence="7" id="KW-1185">Reference proteome</keyword>
<sequence length="305" mass="32975">MSGTAKAVVLAIVAVLVAGVAAVGVVWSLNQPDESTDAASASAPAVTGRPTPTTAPRSVSAVNLSDADRATLTENEILLHNPLYSAGQVAAAECSSLPTARLATERAMIRYASAFVECLNRAWAPLIKRSGFKFTPPGAVHSAPTGSDSACGVMDKDVGAFYCDVDQGIYFNWPDYQVEESYWQEAGRVSVQYLMAHEYGHHVQWLTDLADGYNSRWGAATGTAARLREEDRNEMQAHCFAAAFFGANQKTLRLHGEQLAHYGHPGFQRTEVGDNFGSWLRQGFRARGPSACNTWAVPWTKVKFT</sequence>
<organism evidence="6 7">
    <name type="scientific">Kribbella pittospori</name>
    <dbReference type="NCBI Taxonomy" id="722689"/>
    <lineage>
        <taxon>Bacteria</taxon>
        <taxon>Bacillati</taxon>
        <taxon>Actinomycetota</taxon>
        <taxon>Actinomycetes</taxon>
        <taxon>Propionibacteriales</taxon>
        <taxon>Kribbellaceae</taxon>
        <taxon>Kribbella</taxon>
    </lineage>
</organism>
<reference evidence="6 7" key="1">
    <citation type="submission" date="2019-02" db="EMBL/GenBank/DDBJ databases">
        <title>Kribbella capetownensis sp. nov. and Kribbella speibonae sp. nov., isolated from soil.</title>
        <authorList>
            <person name="Curtis S.M."/>
            <person name="Norton I."/>
            <person name="Everest G.J."/>
            <person name="Meyers P.R."/>
        </authorList>
    </citation>
    <scope>NUCLEOTIDE SEQUENCE [LARGE SCALE GENOMIC DNA]</scope>
    <source>
        <strain evidence="6 7">NRRL B-24813</strain>
    </source>
</reference>
<dbReference type="RefSeq" id="WP_131352994.1">
    <property type="nucleotide sequence ID" value="NZ_SJKB01000002.1"/>
</dbReference>
<feature type="compositionally biased region" description="Polar residues" evidence="5">
    <location>
        <begin position="50"/>
        <end position="60"/>
    </location>
</feature>
<evidence type="ECO:0000256" key="4">
    <source>
        <dbReference type="ARBA" id="ARBA00023136"/>
    </source>
</evidence>
<dbReference type="Pfam" id="PF04228">
    <property type="entry name" value="Zn_peptidase"/>
    <property type="match status" value="1"/>
</dbReference>
<dbReference type="GO" id="GO:0016020">
    <property type="term" value="C:membrane"/>
    <property type="evidence" value="ECO:0007669"/>
    <property type="project" value="UniProtKB-SubCell"/>
</dbReference>
<keyword evidence="2" id="KW-0812">Transmembrane</keyword>
<keyword evidence="3" id="KW-1133">Transmembrane helix</keyword>
<dbReference type="PANTHER" id="PTHR30168">
    <property type="entry name" value="PUTATIVE MEMBRANE PROTEIN YPFJ"/>
    <property type="match status" value="1"/>
</dbReference>
<name>A0A4R0KV43_9ACTN</name>
<evidence type="ECO:0000313" key="7">
    <source>
        <dbReference type="Proteomes" id="UP000291144"/>
    </source>
</evidence>
<comment type="subcellular location">
    <subcellularLocation>
        <location evidence="1">Membrane</location>
        <topology evidence="1">Single-pass membrane protein</topology>
    </subcellularLocation>
</comment>
<feature type="region of interest" description="Disordered" evidence="5">
    <location>
        <begin position="36"/>
        <end position="60"/>
    </location>
</feature>
<proteinExistence type="predicted"/>
<protein>
    <recommendedName>
        <fullName evidence="8">Metalloprotease</fullName>
    </recommendedName>
</protein>
<evidence type="ECO:0008006" key="8">
    <source>
        <dbReference type="Google" id="ProtNLM"/>
    </source>
</evidence>
<comment type="caution">
    <text evidence="6">The sequence shown here is derived from an EMBL/GenBank/DDBJ whole genome shotgun (WGS) entry which is preliminary data.</text>
</comment>
<evidence type="ECO:0000256" key="3">
    <source>
        <dbReference type="ARBA" id="ARBA00022989"/>
    </source>
</evidence>
<dbReference type="InterPro" id="IPR007343">
    <property type="entry name" value="Uncharacterised_pept_Zn_put"/>
</dbReference>
<evidence type="ECO:0000256" key="2">
    <source>
        <dbReference type="ARBA" id="ARBA00022692"/>
    </source>
</evidence>
<dbReference type="OrthoDB" id="3508456at2"/>
<keyword evidence="4" id="KW-0472">Membrane</keyword>
<dbReference type="PANTHER" id="PTHR30168:SF0">
    <property type="entry name" value="INNER MEMBRANE PROTEIN"/>
    <property type="match status" value="1"/>
</dbReference>
<dbReference type="AlphaFoldDB" id="A0A4R0KV43"/>
<evidence type="ECO:0000256" key="1">
    <source>
        <dbReference type="ARBA" id="ARBA00004167"/>
    </source>
</evidence>
<evidence type="ECO:0000313" key="6">
    <source>
        <dbReference type="EMBL" id="TCC64489.1"/>
    </source>
</evidence>
<dbReference type="Proteomes" id="UP000291144">
    <property type="component" value="Unassembled WGS sequence"/>
</dbReference>
<gene>
    <name evidence="6" type="ORF">E0H73_08835</name>
</gene>
<dbReference type="EMBL" id="SJKB01000002">
    <property type="protein sequence ID" value="TCC64489.1"/>
    <property type="molecule type" value="Genomic_DNA"/>
</dbReference>